<dbReference type="AlphaFoldDB" id="A0AAD9U3T2"/>
<accession>A0AAD9U3T2</accession>
<dbReference type="GO" id="GO:0005739">
    <property type="term" value="C:mitochondrion"/>
    <property type="evidence" value="ECO:0007669"/>
    <property type="project" value="InterPro"/>
</dbReference>
<dbReference type="InterPro" id="IPR034595">
    <property type="entry name" value="NDUFAF8"/>
</dbReference>
<dbReference type="PANTHER" id="PTHR34561">
    <property type="entry name" value="NADH DEHYDROGENASE [UBIQUINONE] 1 ALPHA SUBCOMPLEX ASSEMBLY FACTOR 8"/>
    <property type="match status" value="1"/>
</dbReference>
<keyword evidence="2" id="KW-1185">Reference proteome</keyword>
<comment type="caution">
    <text evidence="1">The sequence shown here is derived from an EMBL/GenBank/DDBJ whole genome shotgun (WGS) entry which is preliminary data.</text>
</comment>
<sequence>MFNILFSSSVDMKDKNSTSTLRRILVNCSVQAKEYGGCVAAKVPEVEHDMCLKQFLALKNCMQNMVSYSRTLKQKIMLPYIARKHNP</sequence>
<protein>
    <submittedName>
        <fullName evidence="1">Uncharacterized protein</fullName>
    </submittedName>
</protein>
<organism evidence="1 2">
    <name type="scientific">Dipteronia dyeriana</name>
    <dbReference type="NCBI Taxonomy" id="168575"/>
    <lineage>
        <taxon>Eukaryota</taxon>
        <taxon>Viridiplantae</taxon>
        <taxon>Streptophyta</taxon>
        <taxon>Embryophyta</taxon>
        <taxon>Tracheophyta</taxon>
        <taxon>Spermatophyta</taxon>
        <taxon>Magnoliopsida</taxon>
        <taxon>eudicotyledons</taxon>
        <taxon>Gunneridae</taxon>
        <taxon>Pentapetalae</taxon>
        <taxon>rosids</taxon>
        <taxon>malvids</taxon>
        <taxon>Sapindales</taxon>
        <taxon>Sapindaceae</taxon>
        <taxon>Hippocastanoideae</taxon>
        <taxon>Acereae</taxon>
        <taxon>Dipteronia</taxon>
    </lineage>
</organism>
<dbReference type="GO" id="GO:0032981">
    <property type="term" value="P:mitochondrial respiratory chain complex I assembly"/>
    <property type="evidence" value="ECO:0007669"/>
    <property type="project" value="InterPro"/>
</dbReference>
<dbReference type="EMBL" id="JANJYI010000005">
    <property type="protein sequence ID" value="KAK2647317.1"/>
    <property type="molecule type" value="Genomic_DNA"/>
</dbReference>
<dbReference type="PANTHER" id="PTHR34561:SF1">
    <property type="entry name" value="NADH DEHYDROGENASE [UBIQUINONE] 1 ALPHA SUBCOMPLEX ASSEMBLY FACTOR 8"/>
    <property type="match status" value="1"/>
</dbReference>
<name>A0AAD9U3T2_9ROSI</name>
<evidence type="ECO:0000313" key="1">
    <source>
        <dbReference type="EMBL" id="KAK2647317.1"/>
    </source>
</evidence>
<proteinExistence type="predicted"/>
<gene>
    <name evidence="1" type="ORF">Ddye_014806</name>
</gene>
<evidence type="ECO:0000313" key="2">
    <source>
        <dbReference type="Proteomes" id="UP001280121"/>
    </source>
</evidence>
<reference evidence="1" key="1">
    <citation type="journal article" date="2023" name="Plant J.">
        <title>Genome sequences and population genomics provide insights into the demographic history, inbreeding, and mutation load of two 'living fossil' tree species of Dipteronia.</title>
        <authorList>
            <person name="Feng Y."/>
            <person name="Comes H.P."/>
            <person name="Chen J."/>
            <person name="Zhu S."/>
            <person name="Lu R."/>
            <person name="Zhang X."/>
            <person name="Li P."/>
            <person name="Qiu J."/>
            <person name="Olsen K.M."/>
            <person name="Qiu Y."/>
        </authorList>
    </citation>
    <scope>NUCLEOTIDE SEQUENCE</scope>
    <source>
        <strain evidence="1">KIB01</strain>
    </source>
</reference>
<dbReference type="Proteomes" id="UP001280121">
    <property type="component" value="Unassembled WGS sequence"/>
</dbReference>